<dbReference type="Pfam" id="PF04597">
    <property type="entry name" value="Ribophorin_I"/>
    <property type="match status" value="1"/>
</dbReference>
<dbReference type="GO" id="GO:0018279">
    <property type="term" value="P:protein N-linked glycosylation via asparagine"/>
    <property type="evidence" value="ECO:0007669"/>
    <property type="project" value="TreeGrafter"/>
</dbReference>
<keyword evidence="9 10" id="KW-0472">Membrane</keyword>
<dbReference type="OrthoDB" id="310030at2759"/>
<gene>
    <name evidence="11" type="ORF">POSPLADRAFT_1047648</name>
</gene>
<keyword evidence="12" id="KW-1185">Reference proteome</keyword>
<evidence type="ECO:0000256" key="2">
    <source>
        <dbReference type="ARBA" id="ARBA00004115"/>
    </source>
</evidence>
<dbReference type="GO" id="GO:0008250">
    <property type="term" value="C:oligosaccharyltransferase complex"/>
    <property type="evidence" value="ECO:0007669"/>
    <property type="project" value="UniProtKB-UniRule"/>
</dbReference>
<name>A0A1X6MVC3_9APHY</name>
<evidence type="ECO:0000256" key="6">
    <source>
        <dbReference type="ARBA" id="ARBA00022729"/>
    </source>
</evidence>
<dbReference type="GeneID" id="36324284"/>
<evidence type="ECO:0000256" key="10">
    <source>
        <dbReference type="RuleBase" id="RU361143"/>
    </source>
</evidence>
<feature type="signal peptide" evidence="10">
    <location>
        <begin position="1"/>
        <end position="23"/>
    </location>
</feature>
<keyword evidence="7 10" id="KW-0256">Endoplasmic reticulum</keyword>
<dbReference type="PANTHER" id="PTHR21049">
    <property type="entry name" value="RIBOPHORIN I"/>
    <property type="match status" value="1"/>
</dbReference>
<evidence type="ECO:0000256" key="9">
    <source>
        <dbReference type="ARBA" id="ARBA00023136"/>
    </source>
</evidence>
<comment type="pathway">
    <text evidence="3 10">Protein modification; protein glycosylation.</text>
</comment>
<evidence type="ECO:0000256" key="7">
    <source>
        <dbReference type="ARBA" id="ARBA00022824"/>
    </source>
</evidence>
<accession>A0A1X6MVC3</accession>
<comment type="subcellular location">
    <subcellularLocation>
        <location evidence="2 10">Endoplasmic reticulum membrane</location>
        <topology evidence="2 10">Single-pass type I membrane protein</topology>
    </subcellularLocation>
</comment>
<evidence type="ECO:0000256" key="8">
    <source>
        <dbReference type="ARBA" id="ARBA00022989"/>
    </source>
</evidence>
<protein>
    <recommendedName>
        <fullName evidence="10">Dolichyl-diphosphooligosaccharide--protein glycosyltransferase subunit 1</fullName>
    </recommendedName>
</protein>
<comment type="subunit">
    <text evidence="10">Component of the oligosaccharyltransferase (OST) complex.</text>
</comment>
<keyword evidence="6 10" id="KW-0732">Signal</keyword>
<dbReference type="PANTHER" id="PTHR21049:SF0">
    <property type="entry name" value="DOLICHYL-DIPHOSPHOOLIGOSACCHARIDE--PROTEIN GLYCOSYLTRANSFERASE SUBUNIT 1"/>
    <property type="match status" value="1"/>
</dbReference>
<evidence type="ECO:0000256" key="3">
    <source>
        <dbReference type="ARBA" id="ARBA00004922"/>
    </source>
</evidence>
<dbReference type="InterPro" id="IPR007676">
    <property type="entry name" value="Ribophorin_I"/>
</dbReference>
<organism evidence="11 12">
    <name type="scientific">Postia placenta MAD-698-R-SB12</name>
    <dbReference type="NCBI Taxonomy" id="670580"/>
    <lineage>
        <taxon>Eukaryota</taxon>
        <taxon>Fungi</taxon>
        <taxon>Dikarya</taxon>
        <taxon>Basidiomycota</taxon>
        <taxon>Agaricomycotina</taxon>
        <taxon>Agaricomycetes</taxon>
        <taxon>Polyporales</taxon>
        <taxon>Adustoporiaceae</taxon>
        <taxon>Rhodonia</taxon>
    </lineage>
</organism>
<feature type="chain" id="PRO_5010755662" description="Dolichyl-diphosphooligosaccharide--protein glycosyltransferase subunit 1" evidence="10">
    <location>
        <begin position="24"/>
        <end position="486"/>
    </location>
</feature>
<comment type="function">
    <text evidence="1 10">Subunit of the oligosaccharyl transferase (OST) complex that catalyzes the initial transfer of a defined glycan (Glc(3)Man(9)GlcNAc(2) in eukaryotes) from the lipid carrier dolichol-pyrophosphate to an asparagine residue within an Asn-X-Ser/Thr consensus motif in nascent polypeptide chains, the first step in protein N-glycosylation. N-glycosylation occurs cotranslationally and the complex associates with the Sec61 complex at the channel-forming translocon complex that mediates protein translocation across the endoplasmic reticulum (ER). All subunits are required for a maximal enzyme activity.</text>
</comment>
<evidence type="ECO:0000256" key="5">
    <source>
        <dbReference type="ARBA" id="ARBA00022692"/>
    </source>
</evidence>
<dbReference type="AlphaFoldDB" id="A0A1X6MVC3"/>
<evidence type="ECO:0000313" key="11">
    <source>
        <dbReference type="EMBL" id="OSX60182.1"/>
    </source>
</evidence>
<dbReference type="STRING" id="670580.A0A1X6MVC3"/>
<dbReference type="RefSeq" id="XP_024336976.1">
    <property type="nucleotide sequence ID" value="XM_024479334.1"/>
</dbReference>
<proteinExistence type="inferred from homology"/>
<feature type="transmembrane region" description="Helical" evidence="10">
    <location>
        <begin position="459"/>
        <end position="476"/>
    </location>
</feature>
<keyword evidence="8 10" id="KW-1133">Transmembrane helix</keyword>
<evidence type="ECO:0000256" key="4">
    <source>
        <dbReference type="ARBA" id="ARBA00008905"/>
    </source>
</evidence>
<reference evidence="11 12" key="1">
    <citation type="submission" date="2017-04" db="EMBL/GenBank/DDBJ databases">
        <title>Genome Sequence of the Model Brown-Rot Fungus Postia placenta SB12.</title>
        <authorList>
            <consortium name="DOE Joint Genome Institute"/>
            <person name="Gaskell J."/>
            <person name="Kersten P."/>
            <person name="Larrondo L.F."/>
            <person name="Canessa P."/>
            <person name="Martinez D."/>
            <person name="Hibbett D."/>
            <person name="Schmoll M."/>
            <person name="Kubicek C.P."/>
            <person name="Martinez A.T."/>
            <person name="Yadav J."/>
            <person name="Master E."/>
            <person name="Magnuson J.K."/>
            <person name="James T."/>
            <person name="Yaver D."/>
            <person name="Berka R."/>
            <person name="Labutti K."/>
            <person name="Lipzen A."/>
            <person name="Aerts A."/>
            <person name="Barry K."/>
            <person name="Henrissat B."/>
            <person name="Blanchette R."/>
            <person name="Grigoriev I."/>
            <person name="Cullen D."/>
        </authorList>
    </citation>
    <scope>NUCLEOTIDE SEQUENCE [LARGE SCALE GENOMIC DNA]</scope>
    <source>
        <strain evidence="11 12">MAD-698-R-SB12</strain>
    </source>
</reference>
<evidence type="ECO:0000256" key="1">
    <source>
        <dbReference type="ARBA" id="ARBA00002791"/>
    </source>
</evidence>
<evidence type="ECO:0000313" key="12">
    <source>
        <dbReference type="Proteomes" id="UP000194127"/>
    </source>
</evidence>
<dbReference type="UniPathway" id="UPA00378"/>
<comment type="similarity">
    <text evidence="4 10">Belongs to the OST1 family.</text>
</comment>
<dbReference type="Proteomes" id="UP000194127">
    <property type="component" value="Unassembled WGS sequence"/>
</dbReference>
<keyword evidence="5 10" id="KW-0812">Transmembrane</keyword>
<dbReference type="EMBL" id="KZ110600">
    <property type="protein sequence ID" value="OSX60182.1"/>
    <property type="molecule type" value="Genomic_DNA"/>
</dbReference>
<sequence>MVLRWRCSPLLLLSLLLQSFVSADHSFENTAVVRTVEVAGSLVQVTTTFAVKALEGDASEYTIALGEREHERTSWLEAKIKGQAAILPLFEGGYDPEIGVHFYTVALPHAMKINETANLVVETVETHATYPWPEQASQKDPQSLKYETDLFVVSPYKTLVERIKFRTPTPNIHSYTNPPGLDDFTVEIPVTKSGATITYGPFNNIPITSAKEFLDAKQEHVAVHYAYDSPLVEVMKLKRSAEISHWGANLNIEDTFHLRNAGPALKGHFSRLEHQSTMFYGRPPPHVLPSLTVQLPAGIHSPYYYDLIGNVSTSHLRTSPSQGKNGRSQPSLLELRPRYPLMGGWNYTFTLGWDSPLADYSSYEKATGKYIVGIPLMTMIPGAVVDEAEINIILPEAATDVDYYPPFVPTESGITTHVTYLDTVGRPAIVLRYGRLTHKHAGVIYVTYKVPVTAHLKKPLAVATAFMGLFALGFLAKRLDISIQKK</sequence>